<dbReference type="Pfam" id="PF19671">
    <property type="entry name" value="DUF6174"/>
    <property type="match status" value="1"/>
</dbReference>
<feature type="region of interest" description="Disordered" evidence="1">
    <location>
        <begin position="1"/>
        <end position="27"/>
    </location>
</feature>
<dbReference type="AlphaFoldDB" id="A0A919U1E2"/>
<accession>A0A919U1E2</accession>
<protein>
    <submittedName>
        <fullName evidence="2">Uncharacterized protein</fullName>
    </submittedName>
</protein>
<evidence type="ECO:0000313" key="3">
    <source>
        <dbReference type="Proteomes" id="UP000632740"/>
    </source>
</evidence>
<keyword evidence="3" id="KW-1185">Reference proteome</keyword>
<evidence type="ECO:0000313" key="2">
    <source>
        <dbReference type="EMBL" id="GIG23033.1"/>
    </source>
</evidence>
<reference evidence="2" key="1">
    <citation type="submission" date="2021-01" db="EMBL/GenBank/DDBJ databases">
        <title>Whole genome shotgun sequence of Cellulomonas chitinilytica NBRC 110799.</title>
        <authorList>
            <person name="Komaki H."/>
            <person name="Tamura T."/>
        </authorList>
    </citation>
    <scope>NUCLEOTIDE SEQUENCE</scope>
    <source>
        <strain evidence="2">NBRC 110799</strain>
    </source>
</reference>
<comment type="caution">
    <text evidence="2">The sequence shown here is derived from an EMBL/GenBank/DDBJ whole genome shotgun (WGS) entry which is preliminary data.</text>
</comment>
<dbReference type="Proteomes" id="UP000632740">
    <property type="component" value="Unassembled WGS sequence"/>
</dbReference>
<dbReference type="EMBL" id="BONK01000015">
    <property type="protein sequence ID" value="GIG23033.1"/>
    <property type="molecule type" value="Genomic_DNA"/>
</dbReference>
<dbReference type="InterPro" id="IPR046172">
    <property type="entry name" value="DUF6174"/>
</dbReference>
<organism evidence="2 3">
    <name type="scientific">Cellulomonas chitinilytica</name>
    <dbReference type="NCBI Taxonomy" id="398759"/>
    <lineage>
        <taxon>Bacteria</taxon>
        <taxon>Bacillati</taxon>
        <taxon>Actinomycetota</taxon>
        <taxon>Actinomycetes</taxon>
        <taxon>Micrococcales</taxon>
        <taxon>Cellulomonadaceae</taxon>
        <taxon>Cellulomonas</taxon>
    </lineage>
</organism>
<evidence type="ECO:0000256" key="1">
    <source>
        <dbReference type="SAM" id="MobiDB-lite"/>
    </source>
</evidence>
<proteinExistence type="predicted"/>
<name>A0A919U1E2_9CELL</name>
<sequence>MTRTAPGRPGGGPRVTDVRGRPAQHPRTTASRALALAVLVAGLLGGCASMPGSAVDPDVAASASAAWAAHGSDDYAFTLTAECGERLLWGTYRVTVTGGTITDVVGLDETAVRIVGEGHDLAEEIPTLSELQARVLDTDADDVAEVSFDPATGYPASVLFDPMPQGTDDEECYVVTDYAPTG</sequence>
<gene>
    <name evidence="2" type="ORF">Cch01nite_37570</name>
</gene>